<keyword evidence="2" id="KW-1003">Cell membrane</keyword>
<evidence type="ECO:0000256" key="6">
    <source>
        <dbReference type="SAM" id="Phobius"/>
    </source>
</evidence>
<feature type="transmembrane region" description="Helical" evidence="6">
    <location>
        <begin position="42"/>
        <end position="61"/>
    </location>
</feature>
<dbReference type="Proteomes" id="UP001198402">
    <property type="component" value="Unassembled WGS sequence"/>
</dbReference>
<keyword evidence="3 6" id="KW-0812">Transmembrane</keyword>
<organism evidence="8 9">
    <name type="scientific">Winogradskyella vincentii</name>
    <dbReference type="NCBI Taxonomy" id="2877122"/>
    <lineage>
        <taxon>Bacteria</taxon>
        <taxon>Pseudomonadati</taxon>
        <taxon>Bacteroidota</taxon>
        <taxon>Flavobacteriia</taxon>
        <taxon>Flavobacteriales</taxon>
        <taxon>Flavobacteriaceae</taxon>
        <taxon>Winogradskyella</taxon>
    </lineage>
</organism>
<evidence type="ECO:0000256" key="5">
    <source>
        <dbReference type="ARBA" id="ARBA00023136"/>
    </source>
</evidence>
<reference evidence="9" key="1">
    <citation type="submission" date="2023-07" db="EMBL/GenBank/DDBJ databases">
        <authorList>
            <person name="Yue Y."/>
        </authorList>
    </citation>
    <scope>NUCLEOTIDE SEQUENCE [LARGE SCALE GENOMIC DNA]</scope>
    <source>
        <strain evidence="9">2Y89</strain>
    </source>
</reference>
<dbReference type="Pfam" id="PF13396">
    <property type="entry name" value="PLDc_N"/>
    <property type="match status" value="1"/>
</dbReference>
<evidence type="ECO:0000313" key="8">
    <source>
        <dbReference type="EMBL" id="MCA0153991.1"/>
    </source>
</evidence>
<keyword evidence="5 6" id="KW-0472">Membrane</keyword>
<sequence>MDFITPIGALIWIVLSILFFLLPILALISILRNKFPDNDKLIWVIVVLLLPYFGSILYFIIGRNKKIR</sequence>
<protein>
    <submittedName>
        <fullName evidence="8">PLD nuclease N-terminal domain-containing protein</fullName>
    </submittedName>
</protein>
<evidence type="ECO:0000313" key="9">
    <source>
        <dbReference type="Proteomes" id="UP001198402"/>
    </source>
</evidence>
<comment type="subcellular location">
    <subcellularLocation>
        <location evidence="1">Cell membrane</location>
        <topology evidence="1">Multi-pass membrane protein</topology>
    </subcellularLocation>
</comment>
<keyword evidence="4 6" id="KW-1133">Transmembrane helix</keyword>
<keyword evidence="9" id="KW-1185">Reference proteome</keyword>
<evidence type="ECO:0000259" key="7">
    <source>
        <dbReference type="Pfam" id="PF13396"/>
    </source>
</evidence>
<feature type="domain" description="Cardiolipin synthase N-terminal" evidence="7">
    <location>
        <begin position="22"/>
        <end position="63"/>
    </location>
</feature>
<evidence type="ECO:0000256" key="4">
    <source>
        <dbReference type="ARBA" id="ARBA00022989"/>
    </source>
</evidence>
<comment type="caution">
    <text evidence="8">The sequence shown here is derived from an EMBL/GenBank/DDBJ whole genome shotgun (WGS) entry which is preliminary data.</text>
</comment>
<gene>
    <name evidence="8" type="ORF">LBV24_12240</name>
</gene>
<dbReference type="EMBL" id="JAIUJS010000007">
    <property type="protein sequence ID" value="MCA0153991.1"/>
    <property type="molecule type" value="Genomic_DNA"/>
</dbReference>
<name>A0ABS7Y217_9FLAO</name>
<dbReference type="RefSeq" id="WP_224478962.1">
    <property type="nucleotide sequence ID" value="NZ_JAIUJS010000007.1"/>
</dbReference>
<accession>A0ABS7Y217</accession>
<proteinExistence type="predicted"/>
<evidence type="ECO:0000256" key="3">
    <source>
        <dbReference type="ARBA" id="ARBA00022692"/>
    </source>
</evidence>
<evidence type="ECO:0000256" key="2">
    <source>
        <dbReference type="ARBA" id="ARBA00022475"/>
    </source>
</evidence>
<feature type="transmembrane region" description="Helical" evidence="6">
    <location>
        <begin position="7"/>
        <end position="30"/>
    </location>
</feature>
<evidence type="ECO:0000256" key="1">
    <source>
        <dbReference type="ARBA" id="ARBA00004651"/>
    </source>
</evidence>
<dbReference type="InterPro" id="IPR027379">
    <property type="entry name" value="CLS_N"/>
</dbReference>